<evidence type="ECO:0000313" key="3">
    <source>
        <dbReference type="Proteomes" id="UP000094056"/>
    </source>
</evidence>
<dbReference type="InterPro" id="IPR027417">
    <property type="entry name" value="P-loop_NTPase"/>
</dbReference>
<dbReference type="FunFam" id="3.40.50.300:FF:001255">
    <property type="entry name" value="DNA polymerase III subunit delta"/>
    <property type="match status" value="1"/>
</dbReference>
<dbReference type="Pfam" id="PF13177">
    <property type="entry name" value="DNA_pol3_delta2"/>
    <property type="match status" value="1"/>
</dbReference>
<evidence type="ECO:0000313" key="2">
    <source>
        <dbReference type="EMBL" id="ODS33435.1"/>
    </source>
</evidence>
<comment type="caution">
    <text evidence="2">The sequence shown here is derived from an EMBL/GenBank/DDBJ whole genome shotgun (WGS) entry which is preliminary data.</text>
</comment>
<organism evidence="2 3">
    <name type="scientific">Candidatus Scalindua rubra</name>
    <dbReference type="NCBI Taxonomy" id="1872076"/>
    <lineage>
        <taxon>Bacteria</taxon>
        <taxon>Pseudomonadati</taxon>
        <taxon>Planctomycetota</taxon>
        <taxon>Candidatus Brocadiia</taxon>
        <taxon>Candidatus Brocadiales</taxon>
        <taxon>Candidatus Scalinduaceae</taxon>
        <taxon>Candidatus Scalindua</taxon>
    </lineage>
</organism>
<dbReference type="Proteomes" id="UP000094056">
    <property type="component" value="Unassembled WGS sequence"/>
</dbReference>
<dbReference type="Gene3D" id="3.40.50.300">
    <property type="entry name" value="P-loop containing nucleotide triphosphate hydrolases"/>
    <property type="match status" value="1"/>
</dbReference>
<reference evidence="2 3" key="1">
    <citation type="submission" date="2016-07" db="EMBL/GenBank/DDBJ databases">
        <title>Draft genome of Scalindua rubra, obtained from a brine-seawater interface in the Red Sea, sheds light on salt adaptation in anammox bacteria.</title>
        <authorList>
            <person name="Speth D.R."/>
            <person name="Lagkouvardos I."/>
            <person name="Wang Y."/>
            <person name="Qian P.-Y."/>
            <person name="Dutilh B.E."/>
            <person name="Jetten M.S."/>
        </authorList>
    </citation>
    <scope>NUCLEOTIDE SEQUENCE [LARGE SCALE GENOMIC DNA]</scope>
    <source>
        <strain evidence="2">BSI-1</strain>
    </source>
</reference>
<dbReference type="PATRIC" id="fig|1872076.5.peg.1626"/>
<feature type="domain" description="AAA+ ATPase" evidence="1">
    <location>
        <begin position="25"/>
        <end position="169"/>
    </location>
</feature>
<accession>A0A1E3XCS0</accession>
<dbReference type="SMART" id="SM00382">
    <property type="entry name" value="AAA"/>
    <property type="match status" value="1"/>
</dbReference>
<dbReference type="SUPFAM" id="SSF52540">
    <property type="entry name" value="P-loop containing nucleoside triphosphate hydrolases"/>
    <property type="match status" value="1"/>
</dbReference>
<dbReference type="AlphaFoldDB" id="A0A1E3XCS0"/>
<protein>
    <submittedName>
        <fullName evidence="2">DNA polymerase III delta' subunit</fullName>
    </submittedName>
</protein>
<dbReference type="InterPro" id="IPR004622">
    <property type="entry name" value="DNA_pol_HolB"/>
</dbReference>
<name>A0A1E3XCS0_9BACT</name>
<dbReference type="EMBL" id="MAYW01000028">
    <property type="protein sequence ID" value="ODS33435.1"/>
    <property type="molecule type" value="Genomic_DNA"/>
</dbReference>
<sequence length="345" mass="40023">MSFADFLSQGHIIKHFRKAINNDHLSHAYIFTGQNGIGKSLFAKEFSKALFCNKSKGDSCNICKNCIRIDNNTHPDIHWIVLEKKSKFIKIDNIRNLQHFVKLSPVESEYKVFIIKEADRMNEEASNCLLKTLEEPTPNTFIILTADSLMPIRETIRSRCQIVRFTPIPNHIIKDQLVKIFNADTREIEWVSRFCNGSLGDAIELLREKFYEKNNDIVNRISGLNMGNFNFAEEFIDSYLGSSDSLEEKRQTLKRILNCILQFYRDLLMVKIRNVHSARKKKLPLFNAEREEALQGLVNYLTQEQIITIVDEILLTIKHLDYNLNINLLVENIFARIAVLNSAER</sequence>
<proteinExistence type="predicted"/>
<gene>
    <name evidence="2" type="ORF">SCARUB_01407</name>
</gene>
<dbReference type="GO" id="GO:0008408">
    <property type="term" value="F:3'-5' exonuclease activity"/>
    <property type="evidence" value="ECO:0007669"/>
    <property type="project" value="InterPro"/>
</dbReference>
<dbReference type="NCBIfam" id="TIGR00678">
    <property type="entry name" value="holB"/>
    <property type="match status" value="1"/>
</dbReference>
<dbReference type="GO" id="GO:0003887">
    <property type="term" value="F:DNA-directed DNA polymerase activity"/>
    <property type="evidence" value="ECO:0007669"/>
    <property type="project" value="InterPro"/>
</dbReference>
<dbReference type="InterPro" id="IPR003593">
    <property type="entry name" value="AAA+_ATPase"/>
</dbReference>
<dbReference type="PANTHER" id="PTHR11669:SF8">
    <property type="entry name" value="DNA POLYMERASE III SUBUNIT DELTA"/>
    <property type="match status" value="1"/>
</dbReference>
<dbReference type="InterPro" id="IPR050238">
    <property type="entry name" value="DNA_Rep/Repair_Clamp_Loader"/>
</dbReference>
<evidence type="ECO:0000259" key="1">
    <source>
        <dbReference type="SMART" id="SM00382"/>
    </source>
</evidence>
<dbReference type="PANTHER" id="PTHR11669">
    <property type="entry name" value="REPLICATION FACTOR C / DNA POLYMERASE III GAMMA-TAU SUBUNIT"/>
    <property type="match status" value="1"/>
</dbReference>
<dbReference type="GO" id="GO:0006261">
    <property type="term" value="P:DNA-templated DNA replication"/>
    <property type="evidence" value="ECO:0007669"/>
    <property type="project" value="TreeGrafter"/>
</dbReference>